<dbReference type="AlphaFoldDB" id="A0A914GQV2"/>
<sequence>MFLLQGSHLIKAIFKYKCGADHSNEKEENLSAAVQLAYVTFRLRNISPTQHFAYKAKRLIWLDQRQKHSRKDVTCEVFEHFDKC</sequence>
<name>A0A914GQV2_GLORO</name>
<reference evidence="2" key="1">
    <citation type="submission" date="2022-11" db="UniProtKB">
        <authorList>
            <consortium name="WormBaseParasite"/>
        </authorList>
    </citation>
    <scope>IDENTIFICATION</scope>
</reference>
<dbReference type="WBParaSite" id="Gr19_v10_g10344.t1">
    <property type="protein sequence ID" value="Gr19_v10_g10344.t1"/>
    <property type="gene ID" value="Gr19_v10_g10344"/>
</dbReference>
<dbReference type="Proteomes" id="UP000887572">
    <property type="component" value="Unplaced"/>
</dbReference>
<protein>
    <submittedName>
        <fullName evidence="2">FERM domain-containing protein</fullName>
    </submittedName>
</protein>
<evidence type="ECO:0000313" key="1">
    <source>
        <dbReference type="Proteomes" id="UP000887572"/>
    </source>
</evidence>
<organism evidence="1 2">
    <name type="scientific">Globodera rostochiensis</name>
    <name type="common">Golden nematode worm</name>
    <name type="synonym">Heterodera rostochiensis</name>
    <dbReference type="NCBI Taxonomy" id="31243"/>
    <lineage>
        <taxon>Eukaryota</taxon>
        <taxon>Metazoa</taxon>
        <taxon>Ecdysozoa</taxon>
        <taxon>Nematoda</taxon>
        <taxon>Chromadorea</taxon>
        <taxon>Rhabditida</taxon>
        <taxon>Tylenchina</taxon>
        <taxon>Tylenchomorpha</taxon>
        <taxon>Tylenchoidea</taxon>
        <taxon>Heteroderidae</taxon>
        <taxon>Heteroderinae</taxon>
        <taxon>Globodera</taxon>
    </lineage>
</organism>
<proteinExistence type="predicted"/>
<accession>A0A914GQV2</accession>
<evidence type="ECO:0000313" key="2">
    <source>
        <dbReference type="WBParaSite" id="Gr19_v10_g10344.t1"/>
    </source>
</evidence>
<keyword evidence="1" id="KW-1185">Reference proteome</keyword>